<organism evidence="2">
    <name type="scientific">marine sediment metagenome</name>
    <dbReference type="NCBI Taxonomy" id="412755"/>
    <lineage>
        <taxon>unclassified sequences</taxon>
        <taxon>metagenomes</taxon>
        <taxon>ecological metagenomes</taxon>
    </lineage>
</organism>
<dbReference type="InterPro" id="IPR023385">
    <property type="entry name" value="YopX-like_C"/>
</dbReference>
<reference evidence="2" key="1">
    <citation type="journal article" date="2015" name="Nature">
        <title>Complex archaea that bridge the gap between prokaryotes and eukaryotes.</title>
        <authorList>
            <person name="Spang A."/>
            <person name="Saw J.H."/>
            <person name="Jorgensen S.L."/>
            <person name="Zaremba-Niedzwiedzka K."/>
            <person name="Martijn J."/>
            <person name="Lind A.E."/>
            <person name="van Eijk R."/>
            <person name="Schleper C."/>
            <person name="Guy L."/>
            <person name="Ettema T.J."/>
        </authorList>
    </citation>
    <scope>NUCLEOTIDE SEQUENCE</scope>
</reference>
<dbReference type="SUPFAM" id="SSF159006">
    <property type="entry name" value="YopX-like"/>
    <property type="match status" value="1"/>
</dbReference>
<sequence>MKETKFRVWDKHYERWEERPCAINKKGKLFIYNADSGEWFEPQHTAYEVEWYTGLKDKTGTEIYEADIVRRRTTHSQPILIVKWGETGWNPFEDDLCNLGSVAYYEVIGNIHENPEILEKRNGLNG</sequence>
<dbReference type="Pfam" id="PF09643">
    <property type="entry name" value="YopX"/>
    <property type="match status" value="1"/>
</dbReference>
<protein>
    <recommendedName>
        <fullName evidence="1">YopX protein domain-containing protein</fullName>
    </recommendedName>
</protein>
<gene>
    <name evidence="2" type="ORF">LCGC14_0621890</name>
</gene>
<dbReference type="InterPro" id="IPR019096">
    <property type="entry name" value="YopX_protein"/>
</dbReference>
<feature type="domain" description="YopX protein" evidence="1">
    <location>
        <begin position="5"/>
        <end position="119"/>
    </location>
</feature>
<accession>A0A0F9RNU5</accession>
<comment type="caution">
    <text evidence="2">The sequence shown here is derived from an EMBL/GenBank/DDBJ whole genome shotgun (WGS) entry which is preliminary data.</text>
</comment>
<dbReference type="Gene3D" id="2.30.30.290">
    <property type="entry name" value="YopX-like domains"/>
    <property type="match status" value="1"/>
</dbReference>
<dbReference type="EMBL" id="LAZR01001061">
    <property type="protein sequence ID" value="KKN51497.1"/>
    <property type="molecule type" value="Genomic_DNA"/>
</dbReference>
<proteinExistence type="predicted"/>
<evidence type="ECO:0000259" key="1">
    <source>
        <dbReference type="Pfam" id="PF09643"/>
    </source>
</evidence>
<evidence type="ECO:0000313" key="2">
    <source>
        <dbReference type="EMBL" id="KKN51497.1"/>
    </source>
</evidence>
<dbReference type="AlphaFoldDB" id="A0A0F9RNU5"/>
<name>A0A0F9RNU5_9ZZZZ</name>